<evidence type="ECO:0000313" key="2">
    <source>
        <dbReference type="Proteomes" id="UP000184330"/>
    </source>
</evidence>
<name>A0A1L7WZ57_9HELO</name>
<dbReference type="OrthoDB" id="3543140at2759"/>
<evidence type="ECO:0000313" key="1">
    <source>
        <dbReference type="EMBL" id="CZR58044.1"/>
    </source>
</evidence>
<dbReference type="AlphaFoldDB" id="A0A1L7WZ57"/>
<proteinExistence type="predicted"/>
<protein>
    <submittedName>
        <fullName evidence="1">Uncharacterized protein</fullName>
    </submittedName>
</protein>
<dbReference type="Proteomes" id="UP000184330">
    <property type="component" value="Unassembled WGS sequence"/>
</dbReference>
<dbReference type="EMBL" id="FJOG01000011">
    <property type="protein sequence ID" value="CZR58044.1"/>
    <property type="molecule type" value="Genomic_DNA"/>
</dbReference>
<gene>
    <name evidence="1" type="ORF">PAC_07934</name>
</gene>
<sequence>MPSKASVCATNGSSRVFVFTSLPFPLAPYSRAHTHCPIGSRTNTRFNPYKRQPKPSKLTIPIDFPTYDHTSHLISPSIANFNKDIDTALAHSRKRRRISRHDINFDPESAKPLKPSPTTPHFSYSLARFDGDPVTLIPSFRYTGEEESLEVHISKMVVVIKGFEKAFWQI</sequence>
<accession>A0A1L7WZ57</accession>
<organism evidence="1 2">
    <name type="scientific">Phialocephala subalpina</name>
    <dbReference type="NCBI Taxonomy" id="576137"/>
    <lineage>
        <taxon>Eukaryota</taxon>
        <taxon>Fungi</taxon>
        <taxon>Dikarya</taxon>
        <taxon>Ascomycota</taxon>
        <taxon>Pezizomycotina</taxon>
        <taxon>Leotiomycetes</taxon>
        <taxon>Helotiales</taxon>
        <taxon>Mollisiaceae</taxon>
        <taxon>Phialocephala</taxon>
        <taxon>Phialocephala fortinii species complex</taxon>
    </lineage>
</organism>
<reference evidence="1 2" key="1">
    <citation type="submission" date="2016-03" db="EMBL/GenBank/DDBJ databases">
        <authorList>
            <person name="Ploux O."/>
        </authorList>
    </citation>
    <scope>NUCLEOTIDE SEQUENCE [LARGE SCALE GENOMIC DNA]</scope>
    <source>
        <strain evidence="1 2">UAMH 11012</strain>
    </source>
</reference>
<keyword evidence="2" id="KW-1185">Reference proteome</keyword>